<evidence type="ECO:0000313" key="6">
    <source>
        <dbReference type="EMBL" id="EKV27534.1"/>
    </source>
</evidence>
<dbReference type="PANTHER" id="PTHR42988">
    <property type="entry name" value="PHOSPHOHYDROLASE"/>
    <property type="match status" value="1"/>
</dbReference>
<dbReference type="InterPro" id="IPR050884">
    <property type="entry name" value="CNP_phosphodiesterase-III"/>
</dbReference>
<dbReference type="Gene3D" id="3.60.21.40">
    <property type="entry name" value="GpdQ, catalytic alpha/beta sandwich domain"/>
    <property type="match status" value="1"/>
</dbReference>
<reference evidence="6 7" key="1">
    <citation type="journal article" date="2013" name="Genome Announc.">
        <title>Draft Genome Sequence of an Alphaproteobacterium, Caenispirillum salinarum AK4(T), Isolated from a Solar Saltern.</title>
        <authorList>
            <person name="Khatri I."/>
            <person name="Singh A."/>
            <person name="Korpole S."/>
            <person name="Pinnaka A.K."/>
            <person name="Subramanian S."/>
        </authorList>
    </citation>
    <scope>NUCLEOTIDE SEQUENCE [LARGE SCALE GENOMIC DNA]</scope>
    <source>
        <strain evidence="6 7">AK4</strain>
    </source>
</reference>
<name>K9GS00_9PROT</name>
<dbReference type="eggNOG" id="COG1409">
    <property type="taxonomic scope" value="Bacteria"/>
</dbReference>
<dbReference type="SUPFAM" id="SSF56300">
    <property type="entry name" value="Metallo-dependent phosphatases"/>
    <property type="match status" value="1"/>
</dbReference>
<feature type="domain" description="Calcineurin-like phosphoesterase" evidence="5">
    <location>
        <begin position="4"/>
        <end position="199"/>
    </location>
</feature>
<dbReference type="STRING" id="1238182.C882_1380"/>
<dbReference type="Gene3D" id="3.30.750.180">
    <property type="entry name" value="GpdQ, beta-strand dimerisation domain"/>
    <property type="match status" value="1"/>
</dbReference>
<dbReference type="PANTHER" id="PTHR42988:SF2">
    <property type="entry name" value="CYCLIC NUCLEOTIDE PHOSPHODIESTERASE CBUA0032-RELATED"/>
    <property type="match status" value="1"/>
</dbReference>
<dbReference type="OrthoDB" id="651281at2"/>
<accession>K9GS00</accession>
<dbReference type="Pfam" id="PF00149">
    <property type="entry name" value="Metallophos"/>
    <property type="match status" value="1"/>
</dbReference>
<protein>
    <submittedName>
        <fullName evidence="6">3',5'-cyclic-nucleotide phosphodiesterase</fullName>
    </submittedName>
</protein>
<keyword evidence="3" id="KW-0408">Iron</keyword>
<dbReference type="Proteomes" id="UP000009881">
    <property type="component" value="Unassembled WGS sequence"/>
</dbReference>
<dbReference type="InterPro" id="IPR042283">
    <property type="entry name" value="GpdQ_catalytic"/>
</dbReference>
<evidence type="ECO:0000256" key="4">
    <source>
        <dbReference type="ARBA" id="ARBA00025742"/>
    </source>
</evidence>
<evidence type="ECO:0000256" key="2">
    <source>
        <dbReference type="ARBA" id="ARBA00022801"/>
    </source>
</evidence>
<proteinExistence type="inferred from homology"/>
<dbReference type="CDD" id="cd07402">
    <property type="entry name" value="MPP_GpdQ"/>
    <property type="match status" value="1"/>
</dbReference>
<dbReference type="AlphaFoldDB" id="K9GS00"/>
<dbReference type="InterPro" id="IPR042281">
    <property type="entry name" value="GpdQ_beta-strand"/>
</dbReference>
<dbReference type="InterPro" id="IPR004843">
    <property type="entry name" value="Calcineurin-like_PHP"/>
</dbReference>
<comment type="caution">
    <text evidence="6">The sequence shown here is derived from an EMBL/GenBank/DDBJ whole genome shotgun (WGS) entry which is preliminary data.</text>
</comment>
<sequence>MPSMMIAQITDTHVQAAPEHEPGGDSSARLLKVVRALNAASPAPDLVLVTGDLVNDGGPADYDHLRGILSHLQVPYFVIPGNHDDREALRAAFGQDGYLPESGYLQYAVDGFPVRLVGLDTLREGHDGGRLCLDRLYWLERTLEEARGVPTVLFMHHVPFLTGLAPFDRSPMEGADALASVLSGNPQVERVLCGHLHRPVTTRWHGVTVTAAPSTSFEIALDLREGADFRLVPAAAPGFQMHMWTKTGGLVTHTATV</sequence>
<organism evidence="6 7">
    <name type="scientific">Caenispirillum salinarum AK4</name>
    <dbReference type="NCBI Taxonomy" id="1238182"/>
    <lineage>
        <taxon>Bacteria</taxon>
        <taxon>Pseudomonadati</taxon>
        <taxon>Pseudomonadota</taxon>
        <taxon>Alphaproteobacteria</taxon>
        <taxon>Rhodospirillales</taxon>
        <taxon>Novispirillaceae</taxon>
        <taxon>Caenispirillum</taxon>
    </lineage>
</organism>
<evidence type="ECO:0000256" key="3">
    <source>
        <dbReference type="ARBA" id="ARBA00023004"/>
    </source>
</evidence>
<evidence type="ECO:0000256" key="1">
    <source>
        <dbReference type="ARBA" id="ARBA00022723"/>
    </source>
</evidence>
<gene>
    <name evidence="6" type="ORF">C882_1380</name>
</gene>
<keyword evidence="7" id="KW-1185">Reference proteome</keyword>
<keyword evidence="1" id="KW-0479">Metal-binding</keyword>
<keyword evidence="2" id="KW-0378">Hydrolase</keyword>
<dbReference type="RefSeq" id="WP_009542036.1">
    <property type="nucleotide sequence ID" value="NZ_ANHY01000019.1"/>
</dbReference>
<dbReference type="GO" id="GO:0004112">
    <property type="term" value="F:cyclic-nucleotide phosphodiesterase activity"/>
    <property type="evidence" value="ECO:0007669"/>
    <property type="project" value="InterPro"/>
</dbReference>
<dbReference type="InterPro" id="IPR029052">
    <property type="entry name" value="Metallo-depent_PP-like"/>
</dbReference>
<dbReference type="PATRIC" id="fig|1238182.3.peg.3594"/>
<dbReference type="InterPro" id="IPR026575">
    <property type="entry name" value="GpdQ/CpdA-like"/>
</dbReference>
<comment type="similarity">
    <text evidence="4">Belongs to the cyclic nucleotide phosphodiesterase class-III family.</text>
</comment>
<evidence type="ECO:0000259" key="5">
    <source>
        <dbReference type="Pfam" id="PF00149"/>
    </source>
</evidence>
<evidence type="ECO:0000313" key="7">
    <source>
        <dbReference type="Proteomes" id="UP000009881"/>
    </source>
</evidence>
<dbReference type="GO" id="GO:0046872">
    <property type="term" value="F:metal ion binding"/>
    <property type="evidence" value="ECO:0007669"/>
    <property type="project" value="UniProtKB-KW"/>
</dbReference>
<dbReference type="EMBL" id="ANHY01000019">
    <property type="protein sequence ID" value="EKV27534.1"/>
    <property type="molecule type" value="Genomic_DNA"/>
</dbReference>